<dbReference type="STRING" id="307972.A0A2G8JC54"/>
<dbReference type="GO" id="GO:0051968">
    <property type="term" value="P:positive regulation of synaptic transmission, glutamatergic"/>
    <property type="evidence" value="ECO:0007669"/>
    <property type="project" value="TreeGrafter"/>
</dbReference>
<evidence type="ECO:0000256" key="2">
    <source>
        <dbReference type="ARBA" id="ARBA00022692"/>
    </source>
</evidence>
<evidence type="ECO:0000313" key="6">
    <source>
        <dbReference type="EMBL" id="PIK33325.1"/>
    </source>
</evidence>
<dbReference type="GO" id="GO:0019226">
    <property type="term" value="P:transmission of nerve impulse"/>
    <property type="evidence" value="ECO:0007669"/>
    <property type="project" value="TreeGrafter"/>
</dbReference>
<comment type="subcellular location">
    <subcellularLocation>
        <location evidence="1">Membrane</location>
        <topology evidence="1">Multi-pass membrane protein</topology>
    </subcellularLocation>
</comment>
<name>A0A2G8JC54_STIJA</name>
<dbReference type="PANTHER" id="PTHR12107">
    <property type="entry name" value="VOLTAGE-DEPENDENT CALCIUM CHANNEL GAMMA SUBUNIT"/>
    <property type="match status" value="1"/>
</dbReference>
<evidence type="ECO:0000256" key="4">
    <source>
        <dbReference type="ARBA" id="ARBA00023136"/>
    </source>
</evidence>
<evidence type="ECO:0000256" key="3">
    <source>
        <dbReference type="ARBA" id="ARBA00022989"/>
    </source>
</evidence>
<dbReference type="InterPro" id="IPR004031">
    <property type="entry name" value="PMP22/EMP/MP20/Claudin"/>
</dbReference>
<organism evidence="6 7">
    <name type="scientific">Stichopus japonicus</name>
    <name type="common">Sea cucumber</name>
    <dbReference type="NCBI Taxonomy" id="307972"/>
    <lineage>
        <taxon>Eukaryota</taxon>
        <taxon>Metazoa</taxon>
        <taxon>Echinodermata</taxon>
        <taxon>Eleutherozoa</taxon>
        <taxon>Echinozoa</taxon>
        <taxon>Holothuroidea</taxon>
        <taxon>Aspidochirotacea</taxon>
        <taxon>Aspidochirotida</taxon>
        <taxon>Stichopodidae</taxon>
        <taxon>Apostichopus</taxon>
    </lineage>
</organism>
<dbReference type="GO" id="GO:0098970">
    <property type="term" value="P:postsynaptic neurotransmitter receptor diffusion trapping"/>
    <property type="evidence" value="ECO:0007669"/>
    <property type="project" value="TreeGrafter"/>
</dbReference>
<proteinExistence type="predicted"/>
<evidence type="ECO:0000256" key="1">
    <source>
        <dbReference type="ARBA" id="ARBA00004141"/>
    </source>
</evidence>
<dbReference type="GO" id="GO:0005245">
    <property type="term" value="F:voltage-gated calcium channel activity"/>
    <property type="evidence" value="ECO:0007669"/>
    <property type="project" value="TreeGrafter"/>
</dbReference>
<feature type="transmembrane region" description="Helical" evidence="5">
    <location>
        <begin position="194"/>
        <end position="222"/>
    </location>
</feature>
<dbReference type="GO" id="GO:0098943">
    <property type="term" value="P:neurotransmitter receptor transport, postsynaptic endosome to lysosome"/>
    <property type="evidence" value="ECO:0007669"/>
    <property type="project" value="TreeGrafter"/>
</dbReference>
<dbReference type="Proteomes" id="UP000230750">
    <property type="component" value="Unassembled WGS sequence"/>
</dbReference>
<dbReference type="Pfam" id="PF13903">
    <property type="entry name" value="Claudin_2"/>
    <property type="match status" value="1"/>
</dbReference>
<dbReference type="GO" id="GO:0099590">
    <property type="term" value="P:neurotransmitter receptor internalization"/>
    <property type="evidence" value="ECO:0007669"/>
    <property type="project" value="TreeGrafter"/>
</dbReference>
<keyword evidence="3 5" id="KW-1133">Transmembrane helix</keyword>
<sequence>MENRKLLALTIWTVVGSYVAFLMMCTATFTNQWIYTREVMKTINDTGTEVREIRQHSGLLVACQMVDNISWSPHEGESSSWDTPFTENKCTKLRELLSDREDPPNTITYAVFLHTSKLFFLPLFTCFLLLSAVIVCTVAQFMPKRRCMVFLSGTICVICGLTSLTAIVRYIIAINDAIIEKHSQSKDITFEHKYRLSFILAVITFMQANAVGVASLYLFILLEKQAAHSEKERVRHHLQRLGMNVIHGPNNEVETAFISPGAGGEVYGVPVMSWKETQYGFEGDPNWKDERNQAEL</sequence>
<protein>
    <submittedName>
        <fullName evidence="6">Putative voltage-dependent calcium channel gamma-5 subunit</fullName>
    </submittedName>
</protein>
<gene>
    <name evidence="6" type="ORF">BSL78_29863</name>
</gene>
<evidence type="ECO:0000256" key="5">
    <source>
        <dbReference type="SAM" id="Phobius"/>
    </source>
</evidence>
<dbReference type="InterPro" id="IPR051072">
    <property type="entry name" value="CACNG_subunit"/>
</dbReference>
<dbReference type="GO" id="GO:0016247">
    <property type="term" value="F:channel regulator activity"/>
    <property type="evidence" value="ECO:0007669"/>
    <property type="project" value="TreeGrafter"/>
</dbReference>
<keyword evidence="7" id="KW-1185">Reference proteome</keyword>
<feature type="transmembrane region" description="Helical" evidence="5">
    <location>
        <begin position="149"/>
        <end position="174"/>
    </location>
</feature>
<dbReference type="Gene3D" id="1.20.140.150">
    <property type="match status" value="1"/>
</dbReference>
<reference evidence="6 7" key="1">
    <citation type="journal article" date="2017" name="PLoS Biol.">
        <title>The sea cucumber genome provides insights into morphological evolution and visceral regeneration.</title>
        <authorList>
            <person name="Zhang X."/>
            <person name="Sun L."/>
            <person name="Yuan J."/>
            <person name="Sun Y."/>
            <person name="Gao Y."/>
            <person name="Zhang L."/>
            <person name="Li S."/>
            <person name="Dai H."/>
            <person name="Hamel J.F."/>
            <person name="Liu C."/>
            <person name="Yu Y."/>
            <person name="Liu S."/>
            <person name="Lin W."/>
            <person name="Guo K."/>
            <person name="Jin S."/>
            <person name="Xu P."/>
            <person name="Storey K.B."/>
            <person name="Huan P."/>
            <person name="Zhang T."/>
            <person name="Zhou Y."/>
            <person name="Zhang J."/>
            <person name="Lin C."/>
            <person name="Li X."/>
            <person name="Xing L."/>
            <person name="Huo D."/>
            <person name="Sun M."/>
            <person name="Wang L."/>
            <person name="Mercier A."/>
            <person name="Li F."/>
            <person name="Yang H."/>
            <person name="Xiang J."/>
        </authorList>
    </citation>
    <scope>NUCLEOTIDE SEQUENCE [LARGE SCALE GENOMIC DNA]</scope>
    <source>
        <strain evidence="6">Shaxun</strain>
        <tissue evidence="6">Muscle</tissue>
    </source>
</reference>
<feature type="transmembrane region" description="Helical" evidence="5">
    <location>
        <begin position="7"/>
        <end position="30"/>
    </location>
</feature>
<feature type="transmembrane region" description="Helical" evidence="5">
    <location>
        <begin position="119"/>
        <end position="142"/>
    </location>
</feature>
<dbReference type="EMBL" id="MRZV01002623">
    <property type="protein sequence ID" value="PIK33325.1"/>
    <property type="molecule type" value="Genomic_DNA"/>
</dbReference>
<keyword evidence="4 5" id="KW-0472">Membrane</keyword>
<evidence type="ECO:0000313" key="7">
    <source>
        <dbReference type="Proteomes" id="UP000230750"/>
    </source>
</evidence>
<dbReference type="OrthoDB" id="9990458at2759"/>
<accession>A0A2G8JC54</accession>
<dbReference type="GO" id="GO:0098839">
    <property type="term" value="C:postsynaptic density membrane"/>
    <property type="evidence" value="ECO:0007669"/>
    <property type="project" value="TreeGrafter"/>
</dbReference>
<dbReference type="AlphaFoldDB" id="A0A2G8JC54"/>
<dbReference type="GO" id="GO:0032281">
    <property type="term" value="C:AMPA glutamate receptor complex"/>
    <property type="evidence" value="ECO:0007669"/>
    <property type="project" value="TreeGrafter"/>
</dbReference>
<comment type="caution">
    <text evidence="6">The sequence shown here is derived from an EMBL/GenBank/DDBJ whole genome shotgun (WGS) entry which is preliminary data.</text>
</comment>
<dbReference type="PANTHER" id="PTHR12107:SF0">
    <property type="entry name" value="STARGAZIN (MAMMALIAN CALCIUM CHANNEL) HOMOLOG"/>
    <property type="match status" value="1"/>
</dbReference>
<keyword evidence="2 5" id="KW-0812">Transmembrane</keyword>